<dbReference type="EMBL" id="JACGWO010000001">
    <property type="protein sequence ID" value="KAK4437147.1"/>
    <property type="molecule type" value="Genomic_DNA"/>
</dbReference>
<sequence length="296" mass="33600">MGRSVWRRLTSYRRPRKLRRMSDNGEKSDMELREREWNDDIVPDEMLEANPRQAPDCIPEISSLKSMESVSLLPGIRVQSSRQESGPGVVFVFEQASLVLARVNKSYQILNPDEHGGFMKKHNLDRRDYRPDIIHEVLKRLLGRPLNMTGRIQAVYVKTIQGYLIKIDPITVIPPTLKLFCAMISQLFQKLSIKGSGRHKNRKLLQMIQNPVTMHLPAGSHKIGLSSTSSKAVDLGEYFDTISNDRTLVFVIGAMAHGKIDINYMDDFVAVSSLPLSARACVSLICDALEWQQRIL</sequence>
<dbReference type="InterPro" id="IPR029028">
    <property type="entry name" value="Alpha/beta_knot_MTases"/>
</dbReference>
<keyword evidence="5" id="KW-0489">Methyltransferase</keyword>
<dbReference type="PANTHER" id="PTHR12636:SF12">
    <property type="entry name" value="RIBOSOMAL RNA SMALL SUBUNIT METHYLTRANSFERASE NEP1-LIKE"/>
    <property type="match status" value="1"/>
</dbReference>
<dbReference type="Gene3D" id="3.40.1280.10">
    <property type="match status" value="1"/>
</dbReference>
<evidence type="ECO:0000256" key="4">
    <source>
        <dbReference type="ARBA" id="ARBA00022884"/>
    </source>
</evidence>
<accession>A0AAE2CWI0</accession>
<dbReference type="GO" id="GO:0070037">
    <property type="term" value="F:rRNA (pseudouridine) methyltransferase activity"/>
    <property type="evidence" value="ECO:0007669"/>
    <property type="project" value="InterPro"/>
</dbReference>
<organism evidence="5 6">
    <name type="scientific">Sesamum alatum</name>
    <dbReference type="NCBI Taxonomy" id="300844"/>
    <lineage>
        <taxon>Eukaryota</taxon>
        <taxon>Viridiplantae</taxon>
        <taxon>Streptophyta</taxon>
        <taxon>Embryophyta</taxon>
        <taxon>Tracheophyta</taxon>
        <taxon>Spermatophyta</taxon>
        <taxon>Magnoliopsida</taxon>
        <taxon>eudicotyledons</taxon>
        <taxon>Gunneridae</taxon>
        <taxon>Pentapetalae</taxon>
        <taxon>asterids</taxon>
        <taxon>lamiids</taxon>
        <taxon>Lamiales</taxon>
        <taxon>Pedaliaceae</taxon>
        <taxon>Sesamum</taxon>
    </lineage>
</organism>
<dbReference type="InterPro" id="IPR029026">
    <property type="entry name" value="tRNA_m1G_MTases_N"/>
</dbReference>
<evidence type="ECO:0000256" key="2">
    <source>
        <dbReference type="ARBA" id="ARBA00022517"/>
    </source>
</evidence>
<keyword evidence="2" id="KW-0690">Ribosome biogenesis</keyword>
<keyword evidence="3" id="KW-0699">rRNA-binding</keyword>
<keyword evidence="4" id="KW-0694">RNA-binding</keyword>
<dbReference type="CDD" id="cd18088">
    <property type="entry name" value="Nep1-like"/>
    <property type="match status" value="1"/>
</dbReference>
<evidence type="ECO:0000256" key="1">
    <source>
        <dbReference type="ARBA" id="ARBA00008115"/>
    </source>
</evidence>
<reference evidence="5" key="2">
    <citation type="journal article" date="2024" name="Plant">
        <title>Genomic evolution and insights into agronomic trait innovations of Sesamum species.</title>
        <authorList>
            <person name="Miao H."/>
            <person name="Wang L."/>
            <person name="Qu L."/>
            <person name="Liu H."/>
            <person name="Sun Y."/>
            <person name="Le M."/>
            <person name="Wang Q."/>
            <person name="Wei S."/>
            <person name="Zheng Y."/>
            <person name="Lin W."/>
            <person name="Duan Y."/>
            <person name="Cao H."/>
            <person name="Xiong S."/>
            <person name="Wang X."/>
            <person name="Wei L."/>
            <person name="Li C."/>
            <person name="Ma Q."/>
            <person name="Ju M."/>
            <person name="Zhao R."/>
            <person name="Li G."/>
            <person name="Mu C."/>
            <person name="Tian Q."/>
            <person name="Mei H."/>
            <person name="Zhang T."/>
            <person name="Gao T."/>
            <person name="Zhang H."/>
        </authorList>
    </citation>
    <scope>NUCLEOTIDE SEQUENCE</scope>
    <source>
        <strain evidence="5">3651</strain>
    </source>
</reference>
<dbReference type="GO" id="GO:0070475">
    <property type="term" value="P:rRNA base methylation"/>
    <property type="evidence" value="ECO:0007669"/>
    <property type="project" value="InterPro"/>
</dbReference>
<evidence type="ECO:0000313" key="6">
    <source>
        <dbReference type="Proteomes" id="UP001293254"/>
    </source>
</evidence>
<dbReference type="GO" id="GO:0019843">
    <property type="term" value="F:rRNA binding"/>
    <property type="evidence" value="ECO:0007669"/>
    <property type="project" value="UniProtKB-KW"/>
</dbReference>
<evidence type="ECO:0000256" key="3">
    <source>
        <dbReference type="ARBA" id="ARBA00022730"/>
    </source>
</evidence>
<reference evidence="5" key="1">
    <citation type="submission" date="2020-06" db="EMBL/GenBank/DDBJ databases">
        <authorList>
            <person name="Li T."/>
            <person name="Hu X."/>
            <person name="Zhang T."/>
            <person name="Song X."/>
            <person name="Zhang H."/>
            <person name="Dai N."/>
            <person name="Sheng W."/>
            <person name="Hou X."/>
            <person name="Wei L."/>
        </authorList>
    </citation>
    <scope>NUCLEOTIDE SEQUENCE</scope>
    <source>
        <strain evidence="5">3651</strain>
        <tissue evidence="5">Leaf</tissue>
    </source>
</reference>
<proteinExistence type="inferred from homology"/>
<gene>
    <name evidence="5" type="ORF">Salat_0048600</name>
</gene>
<dbReference type="AlphaFoldDB" id="A0AAE2CWI0"/>
<dbReference type="Proteomes" id="UP001293254">
    <property type="component" value="Unassembled WGS sequence"/>
</dbReference>
<name>A0AAE2CWI0_9LAMI</name>
<dbReference type="Pfam" id="PF03587">
    <property type="entry name" value="EMG1"/>
    <property type="match status" value="1"/>
</dbReference>
<dbReference type="SUPFAM" id="SSF75217">
    <property type="entry name" value="alpha/beta knot"/>
    <property type="match status" value="1"/>
</dbReference>
<protein>
    <submittedName>
        <fullName evidence="5">Ribosomal RNA small subunit methyltransferase NEP1</fullName>
    </submittedName>
</protein>
<keyword evidence="5" id="KW-0808">Transferase</keyword>
<keyword evidence="6" id="KW-1185">Reference proteome</keyword>
<dbReference type="PANTHER" id="PTHR12636">
    <property type="entry name" value="NEP1/MRA1"/>
    <property type="match status" value="1"/>
</dbReference>
<dbReference type="GO" id="GO:0032040">
    <property type="term" value="C:small-subunit processome"/>
    <property type="evidence" value="ECO:0007669"/>
    <property type="project" value="TreeGrafter"/>
</dbReference>
<comment type="caution">
    <text evidence="5">The sequence shown here is derived from an EMBL/GenBank/DDBJ whole genome shotgun (WGS) entry which is preliminary data.</text>
</comment>
<dbReference type="InterPro" id="IPR005304">
    <property type="entry name" value="Rbsml_bgen_MeTrfase_EMG1/NEP1"/>
</dbReference>
<evidence type="ECO:0000313" key="5">
    <source>
        <dbReference type="EMBL" id="KAK4437147.1"/>
    </source>
</evidence>
<comment type="similarity">
    <text evidence="1">Belongs to the class IV-like SAM-binding methyltransferase superfamily. RNA methyltransferase NEP1 family.</text>
</comment>